<sequence length="78" mass="9209">MSIPSEYAVALERLQQRFNEVWTQHQRMLLALENARDVVHRTHCTPRSLPRQCWKECEEAMDAMLEAGWMPLDAKEKP</sequence>
<name>A0A0F8ZTF6_9ZZZZ</name>
<accession>A0A0F8ZTF6</accession>
<dbReference type="EMBL" id="LAZR01061615">
    <property type="protein sequence ID" value="KKK63221.1"/>
    <property type="molecule type" value="Genomic_DNA"/>
</dbReference>
<proteinExistence type="predicted"/>
<reference evidence="1" key="1">
    <citation type="journal article" date="2015" name="Nature">
        <title>Complex archaea that bridge the gap between prokaryotes and eukaryotes.</title>
        <authorList>
            <person name="Spang A."/>
            <person name="Saw J.H."/>
            <person name="Jorgensen S.L."/>
            <person name="Zaremba-Niedzwiedzka K."/>
            <person name="Martijn J."/>
            <person name="Lind A.E."/>
            <person name="van Eijk R."/>
            <person name="Schleper C."/>
            <person name="Guy L."/>
            <person name="Ettema T.J."/>
        </authorList>
    </citation>
    <scope>NUCLEOTIDE SEQUENCE</scope>
</reference>
<dbReference type="AlphaFoldDB" id="A0A0F8ZTF6"/>
<gene>
    <name evidence="1" type="ORF">LCGC14_2996470</name>
</gene>
<organism evidence="1">
    <name type="scientific">marine sediment metagenome</name>
    <dbReference type="NCBI Taxonomy" id="412755"/>
    <lineage>
        <taxon>unclassified sequences</taxon>
        <taxon>metagenomes</taxon>
        <taxon>ecological metagenomes</taxon>
    </lineage>
</organism>
<protein>
    <submittedName>
        <fullName evidence="1">Uncharacterized protein</fullName>
    </submittedName>
</protein>
<comment type="caution">
    <text evidence="1">The sequence shown here is derived from an EMBL/GenBank/DDBJ whole genome shotgun (WGS) entry which is preliminary data.</text>
</comment>
<evidence type="ECO:0000313" key="1">
    <source>
        <dbReference type="EMBL" id="KKK63221.1"/>
    </source>
</evidence>